<reference evidence="9 10" key="1">
    <citation type="submission" date="2020-07" db="EMBL/GenBank/DDBJ databases">
        <authorList>
            <person name="Zhuang K."/>
            <person name="Ran Y."/>
        </authorList>
    </citation>
    <scope>NUCLEOTIDE SEQUENCE [LARGE SCALE GENOMIC DNA]</scope>
    <source>
        <strain evidence="9 10">WCH-YHL-001</strain>
    </source>
</reference>
<dbReference type="InterPro" id="IPR013249">
    <property type="entry name" value="RNA_pol_sigma70_r4_t2"/>
</dbReference>
<keyword evidence="5" id="KW-0804">Transcription</keyword>
<proteinExistence type="inferred from homology"/>
<dbReference type="GO" id="GO:0006352">
    <property type="term" value="P:DNA-templated transcription initiation"/>
    <property type="evidence" value="ECO:0007669"/>
    <property type="project" value="InterPro"/>
</dbReference>
<dbReference type="SUPFAM" id="SSF88659">
    <property type="entry name" value="Sigma3 and sigma4 domains of RNA polymerase sigma factors"/>
    <property type="match status" value="1"/>
</dbReference>
<dbReference type="InterPro" id="IPR039425">
    <property type="entry name" value="RNA_pol_sigma-70-like"/>
</dbReference>
<keyword evidence="4" id="KW-0238">DNA-binding</keyword>
<feature type="compositionally biased region" description="Basic and acidic residues" evidence="6">
    <location>
        <begin position="113"/>
        <end position="122"/>
    </location>
</feature>
<dbReference type="Pfam" id="PF04542">
    <property type="entry name" value="Sigma70_r2"/>
    <property type="match status" value="1"/>
</dbReference>
<keyword evidence="10" id="KW-1185">Reference proteome</keyword>
<dbReference type="InterPro" id="IPR013325">
    <property type="entry name" value="RNA_pol_sigma_r2"/>
</dbReference>
<dbReference type="CDD" id="cd06171">
    <property type="entry name" value="Sigma70_r4"/>
    <property type="match status" value="1"/>
</dbReference>
<sequence>MPGVAEAELLARLRAGDETAFAAVLDRWSDGMLWLARDFVSTNESAAEVVQDTWLAVIEGIDGFEGRSSLQTWVFRILVNLAKRRGLAEHRSLPFSSVLPADDDSGPTVDPSRFQRSDEPYPHHWRSMPAPWPAPEQALLDSELGARISAALDELPRRQRIVVGLRDLHGYTAAEVCSILEITPANQRVLLHRARAALRGRIEEYLATDMPSDDTEGQPAP</sequence>
<dbReference type="PANTHER" id="PTHR43133:SF53">
    <property type="entry name" value="ECF RNA POLYMERASE SIGMA-E FACTOR"/>
    <property type="match status" value="1"/>
</dbReference>
<dbReference type="InterPro" id="IPR036388">
    <property type="entry name" value="WH-like_DNA-bd_sf"/>
</dbReference>
<dbReference type="InterPro" id="IPR014284">
    <property type="entry name" value="RNA_pol_sigma-70_dom"/>
</dbReference>
<evidence type="ECO:0000256" key="5">
    <source>
        <dbReference type="ARBA" id="ARBA00023163"/>
    </source>
</evidence>
<dbReference type="GO" id="GO:0016987">
    <property type="term" value="F:sigma factor activity"/>
    <property type="evidence" value="ECO:0007669"/>
    <property type="project" value="UniProtKB-KW"/>
</dbReference>
<dbReference type="InterPro" id="IPR007627">
    <property type="entry name" value="RNA_pol_sigma70_r2"/>
</dbReference>
<name>A0A7D6V738_9NOCA</name>
<dbReference type="Gene3D" id="1.10.10.10">
    <property type="entry name" value="Winged helix-like DNA-binding domain superfamily/Winged helix DNA-binding domain"/>
    <property type="match status" value="1"/>
</dbReference>
<dbReference type="NCBIfam" id="TIGR02937">
    <property type="entry name" value="sigma70-ECF"/>
    <property type="match status" value="1"/>
</dbReference>
<evidence type="ECO:0000313" key="9">
    <source>
        <dbReference type="EMBL" id="QLY29232.1"/>
    </source>
</evidence>
<feature type="domain" description="RNA polymerase sigma-70 region 2" evidence="7">
    <location>
        <begin position="33"/>
        <end position="85"/>
    </location>
</feature>
<dbReference type="KEGG" id="nhu:H0264_28670"/>
<evidence type="ECO:0000259" key="7">
    <source>
        <dbReference type="Pfam" id="PF04542"/>
    </source>
</evidence>
<gene>
    <name evidence="9" type="ORF">H0264_28670</name>
</gene>
<feature type="domain" description="RNA polymerase sigma factor 70 region 4 type 2" evidence="8">
    <location>
        <begin position="147"/>
        <end position="198"/>
    </location>
</feature>
<dbReference type="Pfam" id="PF08281">
    <property type="entry name" value="Sigma70_r4_2"/>
    <property type="match status" value="1"/>
</dbReference>
<evidence type="ECO:0000256" key="3">
    <source>
        <dbReference type="ARBA" id="ARBA00023082"/>
    </source>
</evidence>
<dbReference type="Gene3D" id="1.10.1740.10">
    <property type="match status" value="1"/>
</dbReference>
<keyword evidence="3" id="KW-0731">Sigma factor</keyword>
<dbReference type="AlphaFoldDB" id="A0A7D6V738"/>
<dbReference type="RefSeq" id="WP_181580437.1">
    <property type="nucleotide sequence ID" value="NZ_CP059399.1"/>
</dbReference>
<evidence type="ECO:0000256" key="6">
    <source>
        <dbReference type="SAM" id="MobiDB-lite"/>
    </source>
</evidence>
<dbReference type="InterPro" id="IPR013324">
    <property type="entry name" value="RNA_pol_sigma_r3/r4-like"/>
</dbReference>
<evidence type="ECO:0000313" key="10">
    <source>
        <dbReference type="Proteomes" id="UP000515512"/>
    </source>
</evidence>
<keyword evidence="2" id="KW-0805">Transcription regulation</keyword>
<organism evidence="9 10">
    <name type="scientific">Nocardia huaxiensis</name>
    <dbReference type="NCBI Taxonomy" id="2755382"/>
    <lineage>
        <taxon>Bacteria</taxon>
        <taxon>Bacillati</taxon>
        <taxon>Actinomycetota</taxon>
        <taxon>Actinomycetes</taxon>
        <taxon>Mycobacteriales</taxon>
        <taxon>Nocardiaceae</taxon>
        <taxon>Nocardia</taxon>
    </lineage>
</organism>
<accession>A0A7D6V738</accession>
<protein>
    <submittedName>
        <fullName evidence="9">Sigma-70 family RNA polymerase sigma factor</fullName>
    </submittedName>
</protein>
<evidence type="ECO:0000256" key="2">
    <source>
        <dbReference type="ARBA" id="ARBA00023015"/>
    </source>
</evidence>
<dbReference type="PANTHER" id="PTHR43133">
    <property type="entry name" value="RNA POLYMERASE ECF-TYPE SIGMA FACTO"/>
    <property type="match status" value="1"/>
</dbReference>
<evidence type="ECO:0000259" key="8">
    <source>
        <dbReference type="Pfam" id="PF08281"/>
    </source>
</evidence>
<evidence type="ECO:0000256" key="4">
    <source>
        <dbReference type="ARBA" id="ARBA00023125"/>
    </source>
</evidence>
<dbReference type="GO" id="GO:0003677">
    <property type="term" value="F:DNA binding"/>
    <property type="evidence" value="ECO:0007669"/>
    <property type="project" value="UniProtKB-KW"/>
</dbReference>
<dbReference type="Proteomes" id="UP000515512">
    <property type="component" value="Chromosome"/>
</dbReference>
<comment type="similarity">
    <text evidence="1">Belongs to the sigma-70 factor family. ECF subfamily.</text>
</comment>
<dbReference type="SUPFAM" id="SSF88946">
    <property type="entry name" value="Sigma2 domain of RNA polymerase sigma factors"/>
    <property type="match status" value="1"/>
</dbReference>
<feature type="region of interest" description="Disordered" evidence="6">
    <location>
        <begin position="99"/>
        <end position="122"/>
    </location>
</feature>
<evidence type="ECO:0000256" key="1">
    <source>
        <dbReference type="ARBA" id="ARBA00010641"/>
    </source>
</evidence>
<dbReference type="EMBL" id="CP059399">
    <property type="protein sequence ID" value="QLY29232.1"/>
    <property type="molecule type" value="Genomic_DNA"/>
</dbReference>